<proteinExistence type="predicted"/>
<dbReference type="GO" id="GO:0003677">
    <property type="term" value="F:DNA binding"/>
    <property type="evidence" value="ECO:0007669"/>
    <property type="project" value="UniProtKB-KW"/>
</dbReference>
<reference evidence="2" key="1">
    <citation type="journal article" date="2019" name="Int. J. Syst. Evol. Microbiol.">
        <title>The Global Catalogue of Microorganisms (GCM) 10K type strain sequencing project: providing services to taxonomists for standard genome sequencing and annotation.</title>
        <authorList>
            <consortium name="The Broad Institute Genomics Platform"/>
            <consortium name="The Broad Institute Genome Sequencing Center for Infectious Disease"/>
            <person name="Wu L."/>
            <person name="Ma J."/>
        </authorList>
    </citation>
    <scope>NUCLEOTIDE SEQUENCE [LARGE SCALE GENOMIC DNA]</scope>
    <source>
        <strain evidence="2">KACC 11299</strain>
    </source>
</reference>
<dbReference type="InterPro" id="IPR009061">
    <property type="entry name" value="DNA-bd_dom_put_sf"/>
</dbReference>
<keyword evidence="1" id="KW-0238">DNA-binding</keyword>
<dbReference type="EMBL" id="JBHSNP010000009">
    <property type="protein sequence ID" value="MFC5602438.1"/>
    <property type="molecule type" value="Genomic_DNA"/>
</dbReference>
<comment type="caution">
    <text evidence="1">The sequence shown here is derived from an EMBL/GenBank/DDBJ whole genome shotgun (WGS) entry which is preliminary data.</text>
</comment>
<dbReference type="SUPFAM" id="SSF46955">
    <property type="entry name" value="Putative DNA-binding domain"/>
    <property type="match status" value="1"/>
</dbReference>
<gene>
    <name evidence="1" type="ORF">ACFPTP_04330</name>
</gene>
<organism evidence="1 2">
    <name type="scientific">Sporosarcina koreensis</name>
    <dbReference type="NCBI Taxonomy" id="334735"/>
    <lineage>
        <taxon>Bacteria</taxon>
        <taxon>Bacillati</taxon>
        <taxon>Bacillota</taxon>
        <taxon>Bacilli</taxon>
        <taxon>Bacillales</taxon>
        <taxon>Caryophanaceae</taxon>
        <taxon>Sporosarcina</taxon>
    </lineage>
</organism>
<dbReference type="RefSeq" id="WP_381442522.1">
    <property type="nucleotide sequence ID" value="NZ_JBHSNP010000009.1"/>
</dbReference>
<keyword evidence="2" id="KW-1185">Reference proteome</keyword>
<name>A0ABW0TX73_9BACL</name>
<sequence length="89" mass="10216">MQIELSLPSFLEEQLRDIVSRAIEDATYKLQLSPSKDWMTLKEATSYAGVSINTFNNFRLHGLKVFELDGGVKRVSKKEIDSFMNTHSY</sequence>
<dbReference type="Proteomes" id="UP001596071">
    <property type="component" value="Unassembled WGS sequence"/>
</dbReference>
<evidence type="ECO:0000313" key="2">
    <source>
        <dbReference type="Proteomes" id="UP001596071"/>
    </source>
</evidence>
<accession>A0ABW0TX73</accession>
<protein>
    <submittedName>
        <fullName evidence="1">DNA-binding protein</fullName>
    </submittedName>
</protein>
<evidence type="ECO:0000313" key="1">
    <source>
        <dbReference type="EMBL" id="MFC5602438.1"/>
    </source>
</evidence>